<organism evidence="3 4">
    <name type="scientific">Eucalyptus globulus</name>
    <name type="common">Tasmanian blue gum</name>
    <dbReference type="NCBI Taxonomy" id="34317"/>
    <lineage>
        <taxon>Eukaryota</taxon>
        <taxon>Viridiplantae</taxon>
        <taxon>Streptophyta</taxon>
        <taxon>Embryophyta</taxon>
        <taxon>Tracheophyta</taxon>
        <taxon>Spermatophyta</taxon>
        <taxon>Magnoliopsida</taxon>
        <taxon>eudicotyledons</taxon>
        <taxon>Gunneridae</taxon>
        <taxon>Pentapetalae</taxon>
        <taxon>rosids</taxon>
        <taxon>malvids</taxon>
        <taxon>Myrtales</taxon>
        <taxon>Myrtaceae</taxon>
        <taxon>Myrtoideae</taxon>
        <taxon>Eucalypteae</taxon>
        <taxon>Eucalyptus</taxon>
    </lineage>
</organism>
<sequence>MSNIQEMRYAVAPDGPPPLLLPNVNSTASSSATTKHRSEKEIWMRVMTHRMSLEKRLSLHPRLQHPAGARSLTPATQQHPAGALSEQVLFSTSSVAGNVLLIAINMMGIMATIYVSKHNPKCRIRYAAYVFHFMVCITIIVLLFGVFGHNEFIQRASLYTAIIALVALMVFITTALLSW</sequence>
<reference evidence="3 4" key="1">
    <citation type="submission" date="2024-11" db="EMBL/GenBank/DDBJ databases">
        <title>Chromosome-level genome assembly of Eucalyptus globulus Labill. provides insights into its genome evolution.</title>
        <authorList>
            <person name="Li X."/>
        </authorList>
    </citation>
    <scope>NUCLEOTIDE SEQUENCE [LARGE SCALE GENOMIC DNA]</scope>
    <source>
        <strain evidence="3">CL2024</strain>
        <tissue evidence="3">Fresh tender leaves</tissue>
    </source>
</reference>
<feature type="region of interest" description="Disordered" evidence="1">
    <location>
        <begin position="15"/>
        <end position="35"/>
    </location>
</feature>
<protein>
    <recommendedName>
        <fullName evidence="5">PGG domain-containing protein</fullName>
    </recommendedName>
</protein>
<dbReference type="Proteomes" id="UP001634007">
    <property type="component" value="Unassembled WGS sequence"/>
</dbReference>
<proteinExistence type="predicted"/>
<keyword evidence="2" id="KW-1133">Transmembrane helix</keyword>
<feature type="transmembrane region" description="Helical" evidence="2">
    <location>
        <begin position="95"/>
        <end position="114"/>
    </location>
</feature>
<evidence type="ECO:0000313" key="3">
    <source>
        <dbReference type="EMBL" id="KAL3752721.1"/>
    </source>
</evidence>
<keyword evidence="4" id="KW-1185">Reference proteome</keyword>
<feature type="transmembrane region" description="Helical" evidence="2">
    <location>
        <begin position="126"/>
        <end position="146"/>
    </location>
</feature>
<evidence type="ECO:0008006" key="5">
    <source>
        <dbReference type="Google" id="ProtNLM"/>
    </source>
</evidence>
<evidence type="ECO:0000256" key="2">
    <source>
        <dbReference type="SAM" id="Phobius"/>
    </source>
</evidence>
<keyword evidence="2" id="KW-0472">Membrane</keyword>
<keyword evidence="2" id="KW-0812">Transmembrane</keyword>
<feature type="transmembrane region" description="Helical" evidence="2">
    <location>
        <begin position="158"/>
        <end position="177"/>
    </location>
</feature>
<gene>
    <name evidence="3" type="ORF">ACJRO7_000169</name>
</gene>
<dbReference type="EMBL" id="JBJKBG010000001">
    <property type="protein sequence ID" value="KAL3752721.1"/>
    <property type="molecule type" value="Genomic_DNA"/>
</dbReference>
<name>A0ABD3LSE9_EUCGL</name>
<comment type="caution">
    <text evidence="3">The sequence shown here is derived from an EMBL/GenBank/DDBJ whole genome shotgun (WGS) entry which is preliminary data.</text>
</comment>
<dbReference type="AlphaFoldDB" id="A0ABD3LSE9"/>
<evidence type="ECO:0000313" key="4">
    <source>
        <dbReference type="Proteomes" id="UP001634007"/>
    </source>
</evidence>
<accession>A0ABD3LSE9</accession>
<evidence type="ECO:0000256" key="1">
    <source>
        <dbReference type="SAM" id="MobiDB-lite"/>
    </source>
</evidence>